<evidence type="ECO:0000256" key="2">
    <source>
        <dbReference type="ARBA" id="ARBA00023125"/>
    </source>
</evidence>
<keyword evidence="3" id="KW-0804">Transcription</keyword>
<sequence>MNARRQACAACYPRSTLPARHHAKDMETTEAANAPQPDGDADDAPASRDRSGIQSIEVGSHLLVALTRAMRAMALGDLARAAGMHPSKAHRYLVSLQRVGAVSQDPLTGRYELGPFALRLGLASLNRREAITLARPLLGGLRDQTGHTIGIAVWSDRGPTVVHWEKAGGAPGVNLRIGDVMPMLNSATGRLFGAYLPIEQTLPLVERELHERAADDLPGLPRSLTDYYRLCEEIRTEGASWVSGSLLPGVSALSLPVFGMRGQLALVLIALNLHPLFHAQRGGELEATLRAFVTRLSTLLQTPPPARTKASGRREKPAR</sequence>
<dbReference type="GO" id="GO:0003677">
    <property type="term" value="F:DNA binding"/>
    <property type="evidence" value="ECO:0007669"/>
    <property type="project" value="UniProtKB-KW"/>
</dbReference>
<evidence type="ECO:0000256" key="3">
    <source>
        <dbReference type="ARBA" id="ARBA00023163"/>
    </source>
</evidence>
<feature type="domain" description="IclR-ED" evidence="6">
    <location>
        <begin position="116"/>
        <end position="302"/>
    </location>
</feature>
<dbReference type="PANTHER" id="PTHR30136:SF8">
    <property type="entry name" value="TRANSCRIPTIONAL REGULATORY PROTEIN"/>
    <property type="match status" value="1"/>
</dbReference>
<name>A0AAD2APZ9_9RALS</name>
<dbReference type="SMART" id="SM00346">
    <property type="entry name" value="HTH_ICLR"/>
    <property type="match status" value="1"/>
</dbReference>
<dbReference type="InterPro" id="IPR050707">
    <property type="entry name" value="HTH_MetabolicPath_Reg"/>
</dbReference>
<dbReference type="PANTHER" id="PTHR30136">
    <property type="entry name" value="HELIX-TURN-HELIX TRANSCRIPTIONAL REGULATOR, ICLR FAMILY"/>
    <property type="match status" value="1"/>
</dbReference>
<evidence type="ECO:0000313" key="8">
    <source>
        <dbReference type="Proteomes" id="UP001190002"/>
    </source>
</evidence>
<keyword evidence="2" id="KW-0238">DNA-binding</keyword>
<gene>
    <name evidence="7" type="ORF">R77591_01451</name>
</gene>
<dbReference type="Gene3D" id="3.30.450.40">
    <property type="match status" value="1"/>
</dbReference>
<dbReference type="InterPro" id="IPR036390">
    <property type="entry name" value="WH_DNA-bd_sf"/>
</dbReference>
<reference evidence="7" key="1">
    <citation type="submission" date="2023-07" db="EMBL/GenBank/DDBJ databases">
        <authorList>
            <person name="Peeters C."/>
        </authorList>
    </citation>
    <scope>NUCLEOTIDE SEQUENCE</scope>
    <source>
        <strain evidence="7">R-77591</strain>
    </source>
</reference>
<dbReference type="InterPro" id="IPR005471">
    <property type="entry name" value="Tscrpt_reg_IclR_N"/>
</dbReference>
<evidence type="ECO:0008006" key="9">
    <source>
        <dbReference type="Google" id="ProtNLM"/>
    </source>
</evidence>
<dbReference type="InterPro" id="IPR014757">
    <property type="entry name" value="Tscrpt_reg_IclR_C"/>
</dbReference>
<protein>
    <recommendedName>
        <fullName evidence="9">IclR family transcriptional regulator</fullName>
    </recommendedName>
</protein>
<keyword evidence="1" id="KW-0805">Transcription regulation</keyword>
<dbReference type="SUPFAM" id="SSF46785">
    <property type="entry name" value="Winged helix' DNA-binding domain"/>
    <property type="match status" value="1"/>
</dbReference>
<proteinExistence type="predicted"/>
<dbReference type="FunFam" id="1.10.10.10:FF:000056">
    <property type="entry name" value="IclR family transcriptional regulator"/>
    <property type="match status" value="1"/>
</dbReference>
<dbReference type="Gene3D" id="1.10.10.10">
    <property type="entry name" value="Winged helix-like DNA-binding domain superfamily/Winged helix DNA-binding domain"/>
    <property type="match status" value="1"/>
</dbReference>
<dbReference type="GO" id="GO:0045892">
    <property type="term" value="P:negative regulation of DNA-templated transcription"/>
    <property type="evidence" value="ECO:0007669"/>
    <property type="project" value="TreeGrafter"/>
</dbReference>
<evidence type="ECO:0000313" key="7">
    <source>
        <dbReference type="EMBL" id="CAJ0681671.1"/>
    </source>
</evidence>
<dbReference type="EMBL" id="CATVXE010000005">
    <property type="protein sequence ID" value="CAJ0681671.1"/>
    <property type="molecule type" value="Genomic_DNA"/>
</dbReference>
<dbReference type="InterPro" id="IPR036388">
    <property type="entry name" value="WH-like_DNA-bd_sf"/>
</dbReference>
<dbReference type="SUPFAM" id="SSF55781">
    <property type="entry name" value="GAF domain-like"/>
    <property type="match status" value="1"/>
</dbReference>
<evidence type="ECO:0000259" key="5">
    <source>
        <dbReference type="PROSITE" id="PS51077"/>
    </source>
</evidence>
<dbReference type="PROSITE" id="PS51078">
    <property type="entry name" value="ICLR_ED"/>
    <property type="match status" value="1"/>
</dbReference>
<dbReference type="Proteomes" id="UP001190002">
    <property type="component" value="Unassembled WGS sequence"/>
</dbReference>
<accession>A0AAD2APZ9</accession>
<dbReference type="Pfam" id="PF01614">
    <property type="entry name" value="IclR_C"/>
    <property type="match status" value="1"/>
</dbReference>
<comment type="caution">
    <text evidence="7">The sequence shown here is derived from an EMBL/GenBank/DDBJ whole genome shotgun (WGS) entry which is preliminary data.</text>
</comment>
<feature type="domain" description="HTH iclR-type" evidence="5">
    <location>
        <begin position="53"/>
        <end position="115"/>
    </location>
</feature>
<dbReference type="AlphaFoldDB" id="A0AAD2APZ9"/>
<organism evidence="7 8">
    <name type="scientific">Ralstonia mannitolilytica</name>
    <dbReference type="NCBI Taxonomy" id="105219"/>
    <lineage>
        <taxon>Bacteria</taxon>
        <taxon>Pseudomonadati</taxon>
        <taxon>Pseudomonadota</taxon>
        <taxon>Betaproteobacteria</taxon>
        <taxon>Burkholderiales</taxon>
        <taxon>Burkholderiaceae</taxon>
        <taxon>Ralstonia</taxon>
    </lineage>
</organism>
<evidence type="ECO:0000259" key="6">
    <source>
        <dbReference type="PROSITE" id="PS51078"/>
    </source>
</evidence>
<evidence type="ECO:0000256" key="1">
    <source>
        <dbReference type="ARBA" id="ARBA00023015"/>
    </source>
</evidence>
<dbReference type="PROSITE" id="PS51077">
    <property type="entry name" value="HTH_ICLR"/>
    <property type="match status" value="1"/>
</dbReference>
<evidence type="ECO:0000256" key="4">
    <source>
        <dbReference type="SAM" id="MobiDB-lite"/>
    </source>
</evidence>
<dbReference type="GO" id="GO:0003700">
    <property type="term" value="F:DNA-binding transcription factor activity"/>
    <property type="evidence" value="ECO:0007669"/>
    <property type="project" value="TreeGrafter"/>
</dbReference>
<dbReference type="InterPro" id="IPR029016">
    <property type="entry name" value="GAF-like_dom_sf"/>
</dbReference>
<dbReference type="Pfam" id="PF09339">
    <property type="entry name" value="HTH_IclR"/>
    <property type="match status" value="1"/>
</dbReference>
<feature type="region of interest" description="Disordered" evidence="4">
    <location>
        <begin position="14"/>
        <end position="50"/>
    </location>
</feature>